<dbReference type="InterPro" id="IPR050228">
    <property type="entry name" value="Carboxylesterase_BioH"/>
</dbReference>
<dbReference type="PANTHER" id="PTHR43194:SF2">
    <property type="entry name" value="PEROXISOMAL MEMBRANE PROTEIN LPX1"/>
    <property type="match status" value="1"/>
</dbReference>
<reference evidence="3" key="2">
    <citation type="submission" date="2023-01" db="EMBL/GenBank/DDBJ databases">
        <authorList>
            <person name="Sun Q."/>
            <person name="Evtushenko L."/>
        </authorList>
    </citation>
    <scope>NUCLEOTIDE SEQUENCE</scope>
    <source>
        <strain evidence="3">VKM Ac-1069</strain>
    </source>
</reference>
<dbReference type="Proteomes" id="UP001143463">
    <property type="component" value="Unassembled WGS sequence"/>
</dbReference>
<dbReference type="PANTHER" id="PTHR43194">
    <property type="entry name" value="HYDROLASE ALPHA/BETA FOLD FAMILY"/>
    <property type="match status" value="1"/>
</dbReference>
<reference evidence="3" key="1">
    <citation type="journal article" date="2014" name="Int. J. Syst. Evol. Microbiol.">
        <title>Complete genome sequence of Corynebacterium casei LMG S-19264T (=DSM 44701T), isolated from a smear-ripened cheese.</title>
        <authorList>
            <consortium name="US DOE Joint Genome Institute (JGI-PGF)"/>
            <person name="Walter F."/>
            <person name="Albersmeier A."/>
            <person name="Kalinowski J."/>
            <person name="Ruckert C."/>
        </authorList>
    </citation>
    <scope>NUCLEOTIDE SEQUENCE</scope>
    <source>
        <strain evidence="3">VKM Ac-1069</strain>
    </source>
</reference>
<accession>A0A9W6NWL1</accession>
<feature type="region of interest" description="Disordered" evidence="1">
    <location>
        <begin position="128"/>
        <end position="150"/>
    </location>
</feature>
<dbReference type="Pfam" id="PF12697">
    <property type="entry name" value="Abhydrolase_6"/>
    <property type="match status" value="1"/>
</dbReference>
<dbReference type="InterPro" id="IPR000073">
    <property type="entry name" value="AB_hydrolase_1"/>
</dbReference>
<comment type="caution">
    <text evidence="3">The sequence shown here is derived from an EMBL/GenBank/DDBJ whole genome shotgun (WGS) entry which is preliminary data.</text>
</comment>
<protein>
    <recommendedName>
        <fullName evidence="2">AB hydrolase-1 domain-containing protein</fullName>
    </recommendedName>
</protein>
<evidence type="ECO:0000313" key="4">
    <source>
        <dbReference type="Proteomes" id="UP001143463"/>
    </source>
</evidence>
<proteinExistence type="predicted"/>
<feature type="compositionally biased region" description="Basic and acidic residues" evidence="1">
    <location>
        <begin position="128"/>
        <end position="142"/>
    </location>
</feature>
<evidence type="ECO:0000259" key="2">
    <source>
        <dbReference type="Pfam" id="PF12697"/>
    </source>
</evidence>
<dbReference type="InterPro" id="IPR029058">
    <property type="entry name" value="AB_hydrolase_fold"/>
</dbReference>
<name>A0A9W6NWL1_9PSEU</name>
<evidence type="ECO:0000313" key="3">
    <source>
        <dbReference type="EMBL" id="GLL12490.1"/>
    </source>
</evidence>
<dbReference type="PRINTS" id="PR00111">
    <property type="entry name" value="ABHYDROLASE"/>
</dbReference>
<dbReference type="EMBL" id="BSFQ01000014">
    <property type="protein sequence ID" value="GLL12490.1"/>
    <property type="molecule type" value="Genomic_DNA"/>
</dbReference>
<feature type="domain" description="AB hydrolase-1" evidence="2">
    <location>
        <begin position="177"/>
        <end position="408"/>
    </location>
</feature>
<organism evidence="3 4">
    <name type="scientific">Pseudonocardia halophobica</name>
    <dbReference type="NCBI Taxonomy" id="29401"/>
    <lineage>
        <taxon>Bacteria</taxon>
        <taxon>Bacillati</taxon>
        <taxon>Actinomycetota</taxon>
        <taxon>Actinomycetes</taxon>
        <taxon>Pseudonocardiales</taxon>
        <taxon>Pseudonocardiaceae</taxon>
        <taxon>Pseudonocardia</taxon>
    </lineage>
</organism>
<sequence>MSDGLAIRRVTLLRDDDVARALDPTLLRGLPPCHPWSALLEIGDRRIGVRVRDGALAVTEGDDVNASWDFSFAVTAEEWEQFCASPPRGMTSAQALVATGGAERVRGSREVWARAAPALDRIVDALRDSARSATPRRPDPRPPRPGLSPIEGRYLHVEVEGELQRIHVESAGSGVPLLCLHTAGADSRQFRYLLEDPDLTAQFRVVAFDMPWHGRSDPPADWRSRRYALTTRTYAATILAVADALELDEPVLLGCSMGGAIALYLASTCGERWRAVCALEGGLGKPGRFVEWTNRADVDHSGFLTSWVGGLIAPGSPTGPREQTLWGYAQSGPGVYQGDTYFYSRDLPEHAADLGPAGCPLYVFSGEYDYSATTEMSRAAAEQLGGELVVMPGRGHFPMSEDPEGFADHLRPVLDRILAGEPARTSFSA</sequence>
<dbReference type="Gene3D" id="3.40.50.1820">
    <property type="entry name" value="alpha/beta hydrolase"/>
    <property type="match status" value="1"/>
</dbReference>
<dbReference type="AlphaFoldDB" id="A0A9W6NWL1"/>
<gene>
    <name evidence="3" type="ORF">GCM10017577_36310</name>
</gene>
<keyword evidence="4" id="KW-1185">Reference proteome</keyword>
<dbReference type="SUPFAM" id="SSF53474">
    <property type="entry name" value="alpha/beta-Hydrolases"/>
    <property type="match status" value="1"/>
</dbReference>
<evidence type="ECO:0000256" key="1">
    <source>
        <dbReference type="SAM" id="MobiDB-lite"/>
    </source>
</evidence>
<dbReference type="GO" id="GO:0003824">
    <property type="term" value="F:catalytic activity"/>
    <property type="evidence" value="ECO:0007669"/>
    <property type="project" value="UniProtKB-ARBA"/>
</dbReference>